<dbReference type="SUPFAM" id="SSF54695">
    <property type="entry name" value="POZ domain"/>
    <property type="match status" value="1"/>
</dbReference>
<dbReference type="InterPro" id="IPR011705">
    <property type="entry name" value="BACK"/>
</dbReference>
<dbReference type="SMART" id="SM00612">
    <property type="entry name" value="Kelch"/>
    <property type="match status" value="6"/>
</dbReference>
<dbReference type="EnsemblMetazoa" id="CLYHEMT013011.1">
    <property type="protein sequence ID" value="CLYHEMP013011.1"/>
    <property type="gene ID" value="CLYHEMG013011"/>
</dbReference>
<dbReference type="PIRSF" id="PIRSF037037">
    <property type="entry name" value="Kelch-like_protein_gigaxonin"/>
    <property type="match status" value="1"/>
</dbReference>
<dbReference type="InterPro" id="IPR011333">
    <property type="entry name" value="SKP1/BTB/POZ_sf"/>
</dbReference>
<dbReference type="Pfam" id="PF00651">
    <property type="entry name" value="BTB"/>
    <property type="match status" value="1"/>
</dbReference>
<dbReference type="Gene3D" id="1.25.40.420">
    <property type="match status" value="1"/>
</dbReference>
<sequence>MILVFQDNICSRHRLKKNKMENENEESVIAIPKVEKPLQQLSVNGPGLHQHDILESEVFCLSSRPDILNGMMKSLSSLRQDESLCDVTLIVGSTSIKAHKIVLAAATPYFNAMFTNQMLESSLQEVTIQELDAQCIVELVNFIYGENLIVRTENVQNLLSAASLLQITCVKDACVSFLMKKLHPENCLTVRHLADMYSAAELLQAANSFLDKNFVDVSQCNEFLQLQFDDLAELIKKDDLNIRSEEQIFEAVLSWVKTDCEGRKGHLPELLKYVRLPLLSPQYLSDRVLSEEIIRSNIVCRDLIDEAKDFMLMPERRKHLKSERTLPRRCSEAAGLIYIVGGLTSSGESLSTVEKYDTILGKWTPVLPMAIQRSRVGVAILDGKLYAIGGFDGNVRLNDVERYDPNTNSWKKVCPMNIRRSAVGAAVLANKIYVVGGYDGNSSLNSVECYDSEMNQWKFVASMSTLRSAAGVTSLNGKLYSAGGHDGLTIFSSVEAYDSTLRQWRLVAPMSVRRCRLGLTVLNSRIYATGGYDGSSFLSSVEYYDICNDQWIYVAPMTKRRSRVSSVTLGGKIFAVGGYDGATNLSTIETYDPWANEWTSETEMGMHDGGVGVGVLPRLT</sequence>
<dbReference type="InterPro" id="IPR017096">
    <property type="entry name" value="BTB-kelch_protein"/>
</dbReference>
<dbReference type="PRINTS" id="PR00501">
    <property type="entry name" value="KELCHREPEAT"/>
</dbReference>
<name>A0A7M5WTU6_9CNID</name>
<feature type="domain" description="BTB" evidence="3">
    <location>
        <begin position="85"/>
        <end position="152"/>
    </location>
</feature>
<evidence type="ECO:0000313" key="5">
    <source>
        <dbReference type="Proteomes" id="UP000594262"/>
    </source>
</evidence>
<keyword evidence="1" id="KW-0880">Kelch repeat</keyword>
<dbReference type="PANTHER" id="PTHR24412">
    <property type="entry name" value="KELCH PROTEIN"/>
    <property type="match status" value="1"/>
</dbReference>
<reference evidence="4" key="1">
    <citation type="submission" date="2021-01" db="UniProtKB">
        <authorList>
            <consortium name="EnsemblMetazoa"/>
        </authorList>
    </citation>
    <scope>IDENTIFICATION</scope>
</reference>
<organism evidence="4 5">
    <name type="scientific">Clytia hemisphaerica</name>
    <dbReference type="NCBI Taxonomy" id="252671"/>
    <lineage>
        <taxon>Eukaryota</taxon>
        <taxon>Metazoa</taxon>
        <taxon>Cnidaria</taxon>
        <taxon>Hydrozoa</taxon>
        <taxon>Hydroidolina</taxon>
        <taxon>Leptothecata</taxon>
        <taxon>Obeliida</taxon>
        <taxon>Clytiidae</taxon>
        <taxon>Clytia</taxon>
    </lineage>
</organism>
<accession>A0A7M5WTU6</accession>
<evidence type="ECO:0000313" key="4">
    <source>
        <dbReference type="EnsemblMetazoa" id="CLYHEMP013011.1"/>
    </source>
</evidence>
<dbReference type="InterPro" id="IPR015915">
    <property type="entry name" value="Kelch-typ_b-propeller"/>
</dbReference>
<dbReference type="InterPro" id="IPR000210">
    <property type="entry name" value="BTB/POZ_dom"/>
</dbReference>
<dbReference type="Proteomes" id="UP000594262">
    <property type="component" value="Unplaced"/>
</dbReference>
<dbReference type="OrthoDB" id="45365at2759"/>
<dbReference type="FunFam" id="1.25.40.420:FF:000001">
    <property type="entry name" value="Kelch-like family member 12"/>
    <property type="match status" value="1"/>
</dbReference>
<dbReference type="Gene3D" id="2.120.10.80">
    <property type="entry name" value="Kelch-type beta propeller"/>
    <property type="match status" value="2"/>
</dbReference>
<dbReference type="PROSITE" id="PS50097">
    <property type="entry name" value="BTB"/>
    <property type="match status" value="1"/>
</dbReference>
<dbReference type="Pfam" id="PF01344">
    <property type="entry name" value="Kelch_1"/>
    <property type="match status" value="2"/>
</dbReference>
<dbReference type="SMART" id="SM00875">
    <property type="entry name" value="BACK"/>
    <property type="match status" value="1"/>
</dbReference>
<evidence type="ECO:0000259" key="3">
    <source>
        <dbReference type="PROSITE" id="PS50097"/>
    </source>
</evidence>
<proteinExistence type="predicted"/>
<dbReference type="Gene3D" id="3.30.710.10">
    <property type="entry name" value="Potassium Channel Kv1.1, Chain A"/>
    <property type="match status" value="1"/>
</dbReference>
<dbReference type="Pfam" id="PF07707">
    <property type="entry name" value="BACK"/>
    <property type="match status" value="1"/>
</dbReference>
<dbReference type="PANTHER" id="PTHR24412:SF441">
    <property type="entry name" value="KELCH-LIKE PROTEIN 28"/>
    <property type="match status" value="1"/>
</dbReference>
<keyword evidence="2" id="KW-0677">Repeat</keyword>
<dbReference type="InterPro" id="IPR006652">
    <property type="entry name" value="Kelch_1"/>
</dbReference>
<dbReference type="Pfam" id="PF24681">
    <property type="entry name" value="Kelch_KLHDC2_KLHL20_DRC7"/>
    <property type="match status" value="1"/>
</dbReference>
<evidence type="ECO:0000256" key="1">
    <source>
        <dbReference type="ARBA" id="ARBA00022441"/>
    </source>
</evidence>
<evidence type="ECO:0000256" key="2">
    <source>
        <dbReference type="ARBA" id="ARBA00022737"/>
    </source>
</evidence>
<dbReference type="AlphaFoldDB" id="A0A7M5WTU6"/>
<dbReference type="SMART" id="SM00225">
    <property type="entry name" value="BTB"/>
    <property type="match status" value="1"/>
</dbReference>
<dbReference type="SUPFAM" id="SSF117281">
    <property type="entry name" value="Kelch motif"/>
    <property type="match status" value="2"/>
</dbReference>
<protein>
    <recommendedName>
        <fullName evidence="3">BTB domain-containing protein</fullName>
    </recommendedName>
</protein>
<keyword evidence="5" id="KW-1185">Reference proteome</keyword>